<keyword evidence="2" id="KW-1185">Reference proteome</keyword>
<dbReference type="STRING" id="1195763.ABT56_15840"/>
<evidence type="ECO:0008006" key="3">
    <source>
        <dbReference type="Google" id="ProtNLM"/>
    </source>
</evidence>
<reference evidence="1 2" key="1">
    <citation type="submission" date="2015-05" db="EMBL/GenBank/DDBJ databases">
        <title>Photobacterium galathea sp. nov.</title>
        <authorList>
            <person name="Machado H."/>
            <person name="Gram L."/>
        </authorList>
    </citation>
    <scope>NUCLEOTIDE SEQUENCE [LARGE SCALE GENOMIC DNA]</scope>
    <source>
        <strain evidence="1 2">CGMCC 1.12159</strain>
    </source>
</reference>
<dbReference type="RefSeq" id="WP_047879855.1">
    <property type="nucleotide sequence ID" value="NZ_LDOT01000023.1"/>
</dbReference>
<proteinExistence type="predicted"/>
<dbReference type="Proteomes" id="UP000036097">
    <property type="component" value="Unassembled WGS sequence"/>
</dbReference>
<dbReference type="EMBL" id="LDOT01000023">
    <property type="protein sequence ID" value="KLV04085.1"/>
    <property type="molecule type" value="Genomic_DNA"/>
</dbReference>
<evidence type="ECO:0000313" key="2">
    <source>
        <dbReference type="Proteomes" id="UP000036097"/>
    </source>
</evidence>
<organism evidence="1 2">
    <name type="scientific">Photobacterium aquae</name>
    <dbReference type="NCBI Taxonomy" id="1195763"/>
    <lineage>
        <taxon>Bacteria</taxon>
        <taxon>Pseudomonadati</taxon>
        <taxon>Pseudomonadota</taxon>
        <taxon>Gammaproteobacteria</taxon>
        <taxon>Vibrionales</taxon>
        <taxon>Vibrionaceae</taxon>
        <taxon>Photobacterium</taxon>
    </lineage>
</organism>
<evidence type="ECO:0000313" key="1">
    <source>
        <dbReference type="EMBL" id="KLV04085.1"/>
    </source>
</evidence>
<comment type="caution">
    <text evidence="1">The sequence shown here is derived from an EMBL/GenBank/DDBJ whole genome shotgun (WGS) entry which is preliminary data.</text>
</comment>
<dbReference type="OrthoDB" id="5140926at2"/>
<gene>
    <name evidence="1" type="ORF">ABT56_15840</name>
</gene>
<sequence>MKLLRFLLEIDGVETREIPFLDNLNIITSKKNSDAPGNSVGKSTLGRILDYLFDSSISPIYIDDEFQTPKQEIEQLFTNSEVYVSLEYLGLNNQYSVIKRRLSTDTALQNYILNGQEVTSKEYIAHIMGSIFNVYSAKPTIRKLAPKFFRTTQHRMTKTVNFDNGRNVSKSDINTVFLYLFNFDDTEILSKVHRLKTTIKGYNKNLKAFNSVISQDKIVGSVSKIKKEIAKLEKSLSSSEKGIDKLEIVSKINTIDDKQNLISDQILSLDLKIKNIIKTNEILKTSEQHHLLDELRTIYEYASVKIESTLEDYQQALDFHDHLLSTKREFVSHGLDKLQEQHEKATIKFGQLKIQKQSLFDELKSKKKMEEISDTMKEIGKLDKELAKLIAIIDKKDDIDSKLILERQSLTELAGELETELNNVTSFEEKYIENFKDYTRDFYGVEYNFSLHLDQEKGECSPHVDDVESNNEGGLKRLEVVTFDLAYIKTVCDQQALRPNFVLHDSIDEIDIQHVRKMFDVSIQLSGQHIVSMLSDKLVEQDYTKYKDFIILELSQDNKFFKI</sequence>
<dbReference type="PATRIC" id="fig|1195763.3.peg.3376"/>
<name>A0A0J1GWL7_9GAMM</name>
<accession>A0A0J1GWL7</accession>
<dbReference type="AlphaFoldDB" id="A0A0J1GWL7"/>
<protein>
    <recommendedName>
        <fullName evidence="3">DUF2326 domain-containing protein</fullName>
    </recommendedName>
</protein>